<dbReference type="EMBL" id="JBCDNA010000002">
    <property type="protein sequence ID" value="MEL4456416.1"/>
    <property type="molecule type" value="Genomic_DNA"/>
</dbReference>
<dbReference type="SMART" id="SM00564">
    <property type="entry name" value="PQQ"/>
    <property type="match status" value="5"/>
</dbReference>
<dbReference type="InterPro" id="IPR018391">
    <property type="entry name" value="PQQ_b-propeller_rpt"/>
</dbReference>
<dbReference type="GO" id="GO:0016491">
    <property type="term" value="F:oxidoreductase activity"/>
    <property type="evidence" value="ECO:0007669"/>
    <property type="project" value="UniProtKB-KW"/>
</dbReference>
<dbReference type="Pfam" id="PF13442">
    <property type="entry name" value="Cytochrome_CBB3"/>
    <property type="match status" value="1"/>
</dbReference>
<keyword evidence="10 12" id="KW-0408">Iron</keyword>
<accession>A0ABU9L4S0</accession>
<dbReference type="InterPro" id="IPR017512">
    <property type="entry name" value="PQQ_MeOH/EtOH_DH"/>
</dbReference>
<evidence type="ECO:0000256" key="4">
    <source>
        <dbReference type="ARBA" id="ARBA00022617"/>
    </source>
</evidence>
<dbReference type="Proteomes" id="UP001474120">
    <property type="component" value="Unassembled WGS sequence"/>
</dbReference>
<protein>
    <submittedName>
        <fullName evidence="14">PQQ-dependent dehydrogenase, methanol/ethanol family</fullName>
        <ecNumber evidence="14">1.1.2.-</ecNumber>
    </submittedName>
</protein>
<comment type="caution">
    <text evidence="14">The sequence shown here is derived from an EMBL/GenBank/DDBJ whole genome shotgun (WGS) entry which is preliminary data.</text>
</comment>
<dbReference type="RefSeq" id="WP_342160549.1">
    <property type="nucleotide sequence ID" value="NZ_JBCDNA010000002.1"/>
</dbReference>
<evidence type="ECO:0000259" key="13">
    <source>
        <dbReference type="PROSITE" id="PS51007"/>
    </source>
</evidence>
<comment type="cofactor">
    <cofactor evidence="2">
        <name>pyrroloquinoline quinone</name>
        <dbReference type="ChEBI" id="CHEBI:58442"/>
    </cofactor>
</comment>
<evidence type="ECO:0000256" key="7">
    <source>
        <dbReference type="ARBA" id="ARBA00022837"/>
    </source>
</evidence>
<evidence type="ECO:0000256" key="12">
    <source>
        <dbReference type="PROSITE-ProRule" id="PRU00433"/>
    </source>
</evidence>
<keyword evidence="8" id="KW-0634">PQQ</keyword>
<keyword evidence="5 12" id="KW-0479">Metal-binding</keyword>
<keyword evidence="9 14" id="KW-0560">Oxidoreductase</keyword>
<keyword evidence="6" id="KW-0732">Signal</keyword>
<dbReference type="PROSITE" id="PS51007">
    <property type="entry name" value="CYTC"/>
    <property type="match status" value="1"/>
</dbReference>
<evidence type="ECO:0000256" key="5">
    <source>
        <dbReference type="ARBA" id="ARBA00022723"/>
    </source>
</evidence>
<keyword evidence="4 12" id="KW-0349">Heme</keyword>
<name>A0ABU9L4S0_9FLAO</name>
<evidence type="ECO:0000256" key="1">
    <source>
        <dbReference type="ARBA" id="ARBA00001913"/>
    </source>
</evidence>
<sequence length="708" mass="77674">MQNHSIQKVYGLLLCLILISSCTKKDQPKIYDDEAIANEEQISDWLAYGRTHNERRFSLADDINIDNVSTLKVDWFMDLPNDVGLVSTPLVVDGVLFFTGTMNIVRAVDAVNGTLLWEYDPEVGKAVAGKRKIGWKHNRGISFYEGKIFAATWDGRLVALDAKTGKELWMVRTFDMERSLYITGAPKAFNGKVLIGNGGTENGPTRGWVTAYDANTGEEAWKFYIVPGNPADGFENDAMEMAAKTWTGEWWKHGGGGNAWHGFTYDAELDVLYIGTGNGSPWNRKIRSPEGGDNLFLCSIVALKPDTGEYLWHYQTTPGESWDYNSNMDIVLADLEIDGKTIKALMHAPKNGFFYVINRETGKLVSAEPFVETSWASHIDMQTGRPVEIEGARYETAPAQITPNAWGAHSWHAMSYNPQTGLVYLPVIHQGAVYSDKGIDLDTWKSTEFQGGIGVSMSSPEKDPREYPGSLMAWDPVKQKAAWIIPQMNIHNAGTLTTAGNLVFQGRPDGKLLAYNAKSGDILWEFDAGLGIAAPPITYKINGRQYISILVGWGGGYAGLGGEKAAKLGWAYRAQMRRLLTFSLDGNATMPKLAPPYIPKAIDDPDFVIDEALAEIGESKFGNCTACHGRGAVSAGMAPDLRASPIPFDKGAFTGVVKDGTRVGMGMPAFPDITDEQLDGLRNYIRLVARNSLEEAKPLGKAEQTTGH</sequence>
<dbReference type="NCBIfam" id="TIGR03075">
    <property type="entry name" value="PQQ_enz_alc_DH"/>
    <property type="match status" value="1"/>
</dbReference>
<dbReference type="InterPro" id="IPR011047">
    <property type="entry name" value="Quinoprotein_ADH-like_sf"/>
</dbReference>
<dbReference type="SUPFAM" id="SSF50998">
    <property type="entry name" value="Quinoprotein alcohol dehydrogenase-like"/>
    <property type="match status" value="1"/>
</dbReference>
<evidence type="ECO:0000256" key="11">
    <source>
        <dbReference type="ARBA" id="ARBA00023157"/>
    </source>
</evidence>
<dbReference type="PROSITE" id="PS00363">
    <property type="entry name" value="BACTERIAL_PQQ_1"/>
    <property type="match status" value="1"/>
</dbReference>
<dbReference type="Gene3D" id="1.10.760.10">
    <property type="entry name" value="Cytochrome c-like domain"/>
    <property type="match status" value="1"/>
</dbReference>
<dbReference type="CDD" id="cd10279">
    <property type="entry name" value="PQQ_ADH_II"/>
    <property type="match status" value="1"/>
</dbReference>
<evidence type="ECO:0000256" key="8">
    <source>
        <dbReference type="ARBA" id="ARBA00022891"/>
    </source>
</evidence>
<dbReference type="InterPro" id="IPR036909">
    <property type="entry name" value="Cyt_c-like_dom_sf"/>
</dbReference>
<proteinExistence type="inferred from homology"/>
<dbReference type="SUPFAM" id="SSF46626">
    <property type="entry name" value="Cytochrome c"/>
    <property type="match status" value="1"/>
</dbReference>
<evidence type="ECO:0000256" key="10">
    <source>
        <dbReference type="ARBA" id="ARBA00023004"/>
    </source>
</evidence>
<dbReference type="InterPro" id="IPR001479">
    <property type="entry name" value="Quinoprotein_DH_CS"/>
</dbReference>
<dbReference type="Gene3D" id="2.140.10.10">
    <property type="entry name" value="Quinoprotein alcohol dehydrogenase-like superfamily"/>
    <property type="match status" value="1"/>
</dbReference>
<dbReference type="EC" id="1.1.2.-" evidence="14"/>
<reference evidence="14 15" key="1">
    <citation type="submission" date="2024-04" db="EMBL/GenBank/DDBJ databases">
        <title>whole genome sequencing of Lutimonas vermicola strain IMCC1616.</title>
        <authorList>
            <person name="Bae S.S."/>
        </authorList>
    </citation>
    <scope>NUCLEOTIDE SEQUENCE [LARGE SCALE GENOMIC DNA]</scope>
    <source>
        <strain evidence="14 15">IMCC1616</strain>
    </source>
</reference>
<dbReference type="PANTHER" id="PTHR32303">
    <property type="entry name" value="QUINOPROTEIN ALCOHOL DEHYDROGENASE (CYTOCHROME C)"/>
    <property type="match status" value="1"/>
</dbReference>
<dbReference type="PROSITE" id="PS00364">
    <property type="entry name" value="BACTERIAL_PQQ_2"/>
    <property type="match status" value="1"/>
</dbReference>
<evidence type="ECO:0000313" key="15">
    <source>
        <dbReference type="Proteomes" id="UP001474120"/>
    </source>
</evidence>
<dbReference type="Pfam" id="PF01011">
    <property type="entry name" value="PQQ"/>
    <property type="match status" value="2"/>
</dbReference>
<keyword evidence="15" id="KW-1185">Reference proteome</keyword>
<dbReference type="InterPro" id="IPR002372">
    <property type="entry name" value="PQQ_rpt_dom"/>
</dbReference>
<comment type="cofactor">
    <cofactor evidence="1">
        <name>Ca(2+)</name>
        <dbReference type="ChEBI" id="CHEBI:29108"/>
    </cofactor>
</comment>
<comment type="similarity">
    <text evidence="3">Belongs to the bacterial PQQ dehydrogenase family.</text>
</comment>
<dbReference type="InterPro" id="IPR009056">
    <property type="entry name" value="Cyt_c-like_dom"/>
</dbReference>
<evidence type="ECO:0000256" key="2">
    <source>
        <dbReference type="ARBA" id="ARBA00001931"/>
    </source>
</evidence>
<organism evidence="14 15">
    <name type="scientific">Lutimonas vermicola</name>
    <dbReference type="NCBI Taxonomy" id="414288"/>
    <lineage>
        <taxon>Bacteria</taxon>
        <taxon>Pseudomonadati</taxon>
        <taxon>Bacteroidota</taxon>
        <taxon>Flavobacteriia</taxon>
        <taxon>Flavobacteriales</taxon>
        <taxon>Flavobacteriaceae</taxon>
        <taxon>Lutimonas</taxon>
    </lineage>
</organism>
<keyword evidence="7" id="KW-0106">Calcium</keyword>
<evidence type="ECO:0000313" key="14">
    <source>
        <dbReference type="EMBL" id="MEL4456416.1"/>
    </source>
</evidence>
<gene>
    <name evidence="14" type="ORF">AABB81_10945</name>
</gene>
<evidence type="ECO:0000256" key="9">
    <source>
        <dbReference type="ARBA" id="ARBA00023002"/>
    </source>
</evidence>
<feature type="domain" description="Cytochrome c" evidence="13">
    <location>
        <begin position="612"/>
        <end position="689"/>
    </location>
</feature>
<evidence type="ECO:0000256" key="3">
    <source>
        <dbReference type="ARBA" id="ARBA00008156"/>
    </source>
</evidence>
<evidence type="ECO:0000256" key="6">
    <source>
        <dbReference type="ARBA" id="ARBA00022729"/>
    </source>
</evidence>
<keyword evidence="11" id="KW-1015">Disulfide bond</keyword>